<evidence type="ECO:0000313" key="1">
    <source>
        <dbReference type="EMBL" id="ETE56589.1"/>
    </source>
</evidence>
<dbReference type="OrthoDB" id="9030094at2759"/>
<organism evidence="1 2">
    <name type="scientific">Ophiophagus hannah</name>
    <name type="common">King cobra</name>
    <name type="synonym">Naja hannah</name>
    <dbReference type="NCBI Taxonomy" id="8665"/>
    <lineage>
        <taxon>Eukaryota</taxon>
        <taxon>Metazoa</taxon>
        <taxon>Chordata</taxon>
        <taxon>Craniata</taxon>
        <taxon>Vertebrata</taxon>
        <taxon>Euteleostomi</taxon>
        <taxon>Lepidosauria</taxon>
        <taxon>Squamata</taxon>
        <taxon>Bifurcata</taxon>
        <taxon>Unidentata</taxon>
        <taxon>Episquamata</taxon>
        <taxon>Toxicofera</taxon>
        <taxon>Serpentes</taxon>
        <taxon>Colubroidea</taxon>
        <taxon>Elapidae</taxon>
        <taxon>Elapinae</taxon>
        <taxon>Ophiophagus</taxon>
    </lineage>
</organism>
<gene>
    <name evidence="1" type="ORF">L345_17700</name>
</gene>
<sequence>MTINTMAFGNFTEKSTYQGCTTQNSCSTPLGLSEMAGGLFQFNITTLECRNASSSEPELR</sequence>
<evidence type="ECO:0000313" key="2">
    <source>
        <dbReference type="Proteomes" id="UP000018936"/>
    </source>
</evidence>
<comment type="caution">
    <text evidence="1">The sequence shown here is derived from an EMBL/GenBank/DDBJ whole genome shotgun (WGS) entry which is preliminary data.</text>
</comment>
<dbReference type="Proteomes" id="UP000018936">
    <property type="component" value="Unassembled WGS sequence"/>
</dbReference>
<reference evidence="1 2" key="1">
    <citation type="journal article" date="2013" name="Proc. Natl. Acad. Sci. U.S.A.">
        <title>The king cobra genome reveals dynamic gene evolution and adaptation in the snake venom system.</title>
        <authorList>
            <person name="Vonk F.J."/>
            <person name="Casewell N.R."/>
            <person name="Henkel C.V."/>
            <person name="Heimberg A.M."/>
            <person name="Jansen H.J."/>
            <person name="McCleary R.J."/>
            <person name="Kerkkamp H.M."/>
            <person name="Vos R.A."/>
            <person name="Guerreiro I."/>
            <person name="Calvete J.J."/>
            <person name="Wuster W."/>
            <person name="Woods A.E."/>
            <person name="Logan J.M."/>
            <person name="Harrison R.A."/>
            <person name="Castoe T.A."/>
            <person name="de Koning A.P."/>
            <person name="Pollock D.D."/>
            <person name="Yandell M."/>
            <person name="Calderon D."/>
            <person name="Renjifo C."/>
            <person name="Currier R.B."/>
            <person name="Salgado D."/>
            <person name="Pla D."/>
            <person name="Sanz L."/>
            <person name="Hyder A.S."/>
            <person name="Ribeiro J.M."/>
            <person name="Arntzen J.W."/>
            <person name="van den Thillart G.E."/>
            <person name="Boetzer M."/>
            <person name="Pirovano W."/>
            <person name="Dirks R.P."/>
            <person name="Spaink H.P."/>
            <person name="Duboule D."/>
            <person name="McGlinn E."/>
            <person name="Kini R.M."/>
            <person name="Richardson M.K."/>
        </authorList>
    </citation>
    <scope>NUCLEOTIDE SEQUENCE</scope>
    <source>
        <tissue evidence="1">Blood</tissue>
    </source>
</reference>
<protein>
    <submittedName>
        <fullName evidence="1">Uncharacterized protein</fullName>
    </submittedName>
</protein>
<proteinExistence type="predicted"/>
<accession>V8N2V1</accession>
<dbReference type="AlphaFoldDB" id="V8N2V1"/>
<dbReference type="EMBL" id="AZIM01017424">
    <property type="protein sequence ID" value="ETE56589.1"/>
    <property type="molecule type" value="Genomic_DNA"/>
</dbReference>
<keyword evidence="2" id="KW-1185">Reference proteome</keyword>
<name>V8N2V1_OPHHA</name>